<dbReference type="Gene3D" id="1.20.1510.10">
    <property type="entry name" value="Cation efflux protein transmembrane domain"/>
    <property type="match status" value="1"/>
</dbReference>
<dbReference type="RefSeq" id="WP_011819475.1">
    <property type="nucleotide sequence ID" value="NC_008817.1"/>
</dbReference>
<dbReference type="KEGG" id="pmc:P9515_01511"/>
<sequence>MSNNCCQNKTKDIKKIQKQHSNVLWIVLFINLIMFVIELVGGLNAKSLALNGDSLDMLGDSLVYGSSLFVIYKSKYAQARVALLKGFIMFGFGLIILIRGLYKLYIWSIPFTQTMQSLGILALAANLSCLFLLTKYRKDNLNLSSVWLCSRNDITANVSILISAWITNIYSSPVPDIMVGFLLTFVFIKSSLKVIKASQKELSLGMNQL</sequence>
<accession>A2BU99</accession>
<gene>
    <name evidence="7" type="ordered locus">P9515_01511</name>
</gene>
<evidence type="ECO:0000256" key="1">
    <source>
        <dbReference type="ARBA" id="ARBA00004141"/>
    </source>
</evidence>
<dbReference type="Proteomes" id="UP000001589">
    <property type="component" value="Chromosome"/>
</dbReference>
<dbReference type="SUPFAM" id="SSF161111">
    <property type="entry name" value="Cation efflux protein transmembrane domain-like"/>
    <property type="match status" value="1"/>
</dbReference>
<evidence type="ECO:0000256" key="3">
    <source>
        <dbReference type="ARBA" id="ARBA00022989"/>
    </source>
</evidence>
<evidence type="ECO:0000313" key="7">
    <source>
        <dbReference type="EMBL" id="ABM71360.1"/>
    </source>
</evidence>
<evidence type="ECO:0000256" key="5">
    <source>
        <dbReference type="SAM" id="Phobius"/>
    </source>
</evidence>
<keyword evidence="3 5" id="KW-1133">Transmembrane helix</keyword>
<dbReference type="PANTHER" id="PTHR11562">
    <property type="entry name" value="CATION EFFLUX PROTEIN/ ZINC TRANSPORTER"/>
    <property type="match status" value="1"/>
</dbReference>
<feature type="domain" description="Cation efflux protein transmembrane" evidence="6">
    <location>
        <begin position="24"/>
        <end position="202"/>
    </location>
</feature>
<feature type="transmembrane region" description="Helical" evidence="5">
    <location>
        <begin position="114"/>
        <end position="133"/>
    </location>
</feature>
<dbReference type="OrthoDB" id="9799649at2"/>
<dbReference type="PANTHER" id="PTHR11562:SF17">
    <property type="entry name" value="RE54080P-RELATED"/>
    <property type="match status" value="1"/>
</dbReference>
<name>A2BU99_PROM5</name>
<keyword evidence="4 5" id="KW-0472">Membrane</keyword>
<dbReference type="eggNOG" id="COG1230">
    <property type="taxonomic scope" value="Bacteria"/>
</dbReference>
<dbReference type="InterPro" id="IPR050681">
    <property type="entry name" value="CDF/SLC30A"/>
</dbReference>
<dbReference type="GO" id="GO:0005385">
    <property type="term" value="F:zinc ion transmembrane transporter activity"/>
    <property type="evidence" value="ECO:0007669"/>
    <property type="project" value="TreeGrafter"/>
</dbReference>
<comment type="subcellular location">
    <subcellularLocation>
        <location evidence="1">Membrane</location>
        <topology evidence="1">Multi-pass membrane protein</topology>
    </subcellularLocation>
</comment>
<organism evidence="7 8">
    <name type="scientific">Prochlorococcus marinus (strain MIT 9515)</name>
    <dbReference type="NCBI Taxonomy" id="167542"/>
    <lineage>
        <taxon>Bacteria</taxon>
        <taxon>Bacillati</taxon>
        <taxon>Cyanobacteriota</taxon>
        <taxon>Cyanophyceae</taxon>
        <taxon>Synechococcales</taxon>
        <taxon>Prochlorococcaceae</taxon>
        <taxon>Prochlorococcus</taxon>
    </lineage>
</organism>
<proteinExistence type="predicted"/>
<dbReference type="EMBL" id="CP000552">
    <property type="protein sequence ID" value="ABM71360.1"/>
    <property type="molecule type" value="Genomic_DNA"/>
</dbReference>
<evidence type="ECO:0000256" key="2">
    <source>
        <dbReference type="ARBA" id="ARBA00022692"/>
    </source>
</evidence>
<reference evidence="7 8" key="1">
    <citation type="journal article" date="2007" name="PLoS Genet.">
        <title>Patterns and implications of gene gain and loss in the evolution of Prochlorococcus.</title>
        <authorList>
            <person name="Kettler G.C."/>
            <person name="Martiny A.C."/>
            <person name="Huang K."/>
            <person name="Zucker J."/>
            <person name="Coleman M.L."/>
            <person name="Rodrigue S."/>
            <person name="Chen F."/>
            <person name="Lapidus A."/>
            <person name="Ferriera S."/>
            <person name="Johnson J."/>
            <person name="Steglich C."/>
            <person name="Church G.M."/>
            <person name="Richardson P."/>
            <person name="Chisholm S.W."/>
        </authorList>
    </citation>
    <scope>NUCLEOTIDE SEQUENCE [LARGE SCALE GENOMIC DNA]</scope>
    <source>
        <strain evidence="7 8">MIT 9515</strain>
    </source>
</reference>
<dbReference type="GeneID" id="60201483"/>
<dbReference type="GO" id="GO:0005886">
    <property type="term" value="C:plasma membrane"/>
    <property type="evidence" value="ECO:0007669"/>
    <property type="project" value="TreeGrafter"/>
</dbReference>
<dbReference type="AlphaFoldDB" id="A2BU99"/>
<evidence type="ECO:0000256" key="4">
    <source>
        <dbReference type="ARBA" id="ARBA00023136"/>
    </source>
</evidence>
<dbReference type="InterPro" id="IPR058533">
    <property type="entry name" value="Cation_efflux_TM"/>
</dbReference>
<evidence type="ECO:0000259" key="6">
    <source>
        <dbReference type="Pfam" id="PF01545"/>
    </source>
</evidence>
<dbReference type="HOGENOM" id="CLU_013430_8_0_3"/>
<protein>
    <recommendedName>
        <fullName evidence="6">Cation efflux protein transmembrane domain-containing protein</fullName>
    </recommendedName>
</protein>
<evidence type="ECO:0000313" key="8">
    <source>
        <dbReference type="Proteomes" id="UP000001589"/>
    </source>
</evidence>
<feature type="transmembrane region" description="Helical" evidence="5">
    <location>
        <begin position="23"/>
        <end position="43"/>
    </location>
</feature>
<dbReference type="InterPro" id="IPR027469">
    <property type="entry name" value="Cation_efflux_TMD_sf"/>
</dbReference>
<feature type="transmembrane region" description="Helical" evidence="5">
    <location>
        <begin position="55"/>
        <end position="72"/>
    </location>
</feature>
<dbReference type="Pfam" id="PF01545">
    <property type="entry name" value="Cation_efflux"/>
    <property type="match status" value="1"/>
</dbReference>
<feature type="transmembrane region" description="Helical" evidence="5">
    <location>
        <begin position="84"/>
        <end position="102"/>
    </location>
</feature>
<keyword evidence="2 5" id="KW-0812">Transmembrane</keyword>